<reference evidence="17 18" key="1">
    <citation type="submission" date="2018-12" db="EMBL/GenBank/DDBJ databases">
        <title>Bacillus ochoae sp. nov., Paenibacillus whitsoniae sp. nov., Paenibacillus spiritus sp. nov. Isolated from the Mars Exploration Rover during spacecraft assembly.</title>
        <authorList>
            <person name="Seuylemezian A."/>
            <person name="Vaishampayan P."/>
        </authorList>
    </citation>
    <scope>NUCLEOTIDE SEQUENCE [LARGE SCALE GENOMIC DNA]</scope>
    <source>
        <strain evidence="17 18">MER 54</strain>
    </source>
</reference>
<keyword evidence="9 17" id="KW-0418">Kinase</keyword>
<dbReference type="GO" id="GO:0005524">
    <property type="term" value="F:ATP binding"/>
    <property type="evidence" value="ECO:0007669"/>
    <property type="project" value="UniProtKB-KW"/>
</dbReference>
<keyword evidence="5" id="KW-0597">Phosphoprotein</keyword>
<evidence type="ECO:0000256" key="6">
    <source>
        <dbReference type="ARBA" id="ARBA00022679"/>
    </source>
</evidence>
<dbReference type="Gene3D" id="1.10.287.130">
    <property type="match status" value="1"/>
</dbReference>
<keyword evidence="11 14" id="KW-1133">Transmembrane helix</keyword>
<evidence type="ECO:0000256" key="1">
    <source>
        <dbReference type="ARBA" id="ARBA00000085"/>
    </source>
</evidence>
<dbReference type="InterPro" id="IPR005467">
    <property type="entry name" value="His_kinase_dom"/>
</dbReference>
<evidence type="ECO:0000313" key="17">
    <source>
        <dbReference type="EMBL" id="RTE11135.1"/>
    </source>
</evidence>
<dbReference type="GO" id="GO:0005886">
    <property type="term" value="C:plasma membrane"/>
    <property type="evidence" value="ECO:0007669"/>
    <property type="project" value="UniProtKB-SubCell"/>
</dbReference>
<dbReference type="InterPro" id="IPR004358">
    <property type="entry name" value="Sig_transdc_His_kin-like_C"/>
</dbReference>
<evidence type="ECO:0000256" key="3">
    <source>
        <dbReference type="ARBA" id="ARBA00012438"/>
    </source>
</evidence>
<evidence type="ECO:0000256" key="14">
    <source>
        <dbReference type="SAM" id="Phobius"/>
    </source>
</evidence>
<dbReference type="InterPro" id="IPR036097">
    <property type="entry name" value="HisK_dim/P_sf"/>
</dbReference>
<keyword evidence="10" id="KW-0067">ATP-binding</keyword>
<organism evidence="17 18">
    <name type="scientific">Paenibacillus whitsoniae</name>
    <dbReference type="NCBI Taxonomy" id="2496558"/>
    <lineage>
        <taxon>Bacteria</taxon>
        <taxon>Bacillati</taxon>
        <taxon>Bacillota</taxon>
        <taxon>Bacilli</taxon>
        <taxon>Bacillales</taxon>
        <taxon>Paenibacillaceae</taxon>
        <taxon>Paenibacillus</taxon>
    </lineage>
</organism>
<name>A0A430JJB1_9BACL</name>
<evidence type="ECO:0000256" key="12">
    <source>
        <dbReference type="ARBA" id="ARBA00023012"/>
    </source>
</evidence>
<sequence length="498" mass="55658">MSIRLRLVLSYIAMLLVPLVLFGLALILFGIAAFGSLKSAFDVDFSHGNPVKRVIEQEAEDVAYLKTKIDGNPDALLQPDLLKELEDRFHKINMGLIVRKDQTVTYVSPYLKTSDSGQGLRLPRYGTTEVSSKPGHLGWGEGSLWITRQQDFLFSDQSQGSVFIYLNGSSFQKYLHAFSRSVVWTFLIILVGTNGVLTYFVSRSIIRPLRALRRAAEEIKEGNLNFEIVPHAHDELGDLSKAFEAMRRKLKESVELQLQYEENRKELLSNISHDLKTPVTAIKGYAHGIMDGVTNSPDKLDKYIRTIYNKAVDMDRMIDELFLFSKLDLGKVPFQFETVDLVSYVRDCAEDVQTDMEKKGAVFRIAELPDPPLPVTLDRDKFRRVLLNIIENAVKYSDPDRCDVTMRLFAHEGHAVLQIADRGQGISAEALPHIFNRFYRADPSRNTATGGSGLGLAIAKQIVEEHGGSISASSEIGQGTTITIMLKQSAQTQEGSGV</sequence>
<keyword evidence="8" id="KW-0547">Nucleotide-binding</keyword>
<keyword evidence="12" id="KW-0902">Two-component regulatory system</keyword>
<proteinExistence type="predicted"/>
<feature type="transmembrane region" description="Helical" evidence="14">
    <location>
        <begin position="182"/>
        <end position="201"/>
    </location>
</feature>
<evidence type="ECO:0000256" key="11">
    <source>
        <dbReference type="ARBA" id="ARBA00022989"/>
    </source>
</evidence>
<dbReference type="EMBL" id="RXHU01000012">
    <property type="protein sequence ID" value="RTE11135.1"/>
    <property type="molecule type" value="Genomic_DNA"/>
</dbReference>
<dbReference type="CDD" id="cd00075">
    <property type="entry name" value="HATPase"/>
    <property type="match status" value="1"/>
</dbReference>
<gene>
    <name evidence="17" type="ORF">EJQ19_03540</name>
</gene>
<evidence type="ECO:0000313" key="18">
    <source>
        <dbReference type="Proteomes" id="UP000276128"/>
    </source>
</evidence>
<dbReference type="InterPro" id="IPR003660">
    <property type="entry name" value="HAMP_dom"/>
</dbReference>
<dbReference type="InterPro" id="IPR003594">
    <property type="entry name" value="HATPase_dom"/>
</dbReference>
<comment type="subcellular location">
    <subcellularLocation>
        <location evidence="2">Cell membrane</location>
        <topology evidence="2">Multi-pass membrane protein</topology>
    </subcellularLocation>
</comment>
<dbReference type="AlphaFoldDB" id="A0A430JJB1"/>
<evidence type="ECO:0000256" key="7">
    <source>
        <dbReference type="ARBA" id="ARBA00022692"/>
    </source>
</evidence>
<dbReference type="PROSITE" id="PS50109">
    <property type="entry name" value="HIS_KIN"/>
    <property type="match status" value="1"/>
</dbReference>
<dbReference type="SMART" id="SM00388">
    <property type="entry name" value="HisKA"/>
    <property type="match status" value="1"/>
</dbReference>
<evidence type="ECO:0000259" key="16">
    <source>
        <dbReference type="PROSITE" id="PS50885"/>
    </source>
</evidence>
<dbReference type="Gene3D" id="6.10.340.10">
    <property type="match status" value="1"/>
</dbReference>
<dbReference type="Proteomes" id="UP000276128">
    <property type="component" value="Unassembled WGS sequence"/>
</dbReference>
<feature type="domain" description="HAMP" evidence="16">
    <location>
        <begin position="203"/>
        <end position="255"/>
    </location>
</feature>
<evidence type="ECO:0000256" key="2">
    <source>
        <dbReference type="ARBA" id="ARBA00004651"/>
    </source>
</evidence>
<keyword evidence="13 14" id="KW-0472">Membrane</keyword>
<keyword evidence="4" id="KW-1003">Cell membrane</keyword>
<keyword evidence="18" id="KW-1185">Reference proteome</keyword>
<evidence type="ECO:0000256" key="5">
    <source>
        <dbReference type="ARBA" id="ARBA00022553"/>
    </source>
</evidence>
<dbReference type="Pfam" id="PF00672">
    <property type="entry name" value="HAMP"/>
    <property type="match status" value="1"/>
</dbReference>
<dbReference type="InterPro" id="IPR036890">
    <property type="entry name" value="HATPase_C_sf"/>
</dbReference>
<keyword evidence="7 14" id="KW-0812">Transmembrane</keyword>
<evidence type="ECO:0000256" key="10">
    <source>
        <dbReference type="ARBA" id="ARBA00022840"/>
    </source>
</evidence>
<dbReference type="OrthoDB" id="335833at2"/>
<keyword evidence="6" id="KW-0808">Transferase</keyword>
<evidence type="ECO:0000256" key="4">
    <source>
        <dbReference type="ARBA" id="ARBA00022475"/>
    </source>
</evidence>
<dbReference type="PANTHER" id="PTHR45528:SF1">
    <property type="entry name" value="SENSOR HISTIDINE KINASE CPXA"/>
    <property type="match status" value="1"/>
</dbReference>
<dbReference type="FunFam" id="3.30.565.10:FF:000006">
    <property type="entry name" value="Sensor histidine kinase WalK"/>
    <property type="match status" value="1"/>
</dbReference>
<comment type="caution">
    <text evidence="17">The sequence shown here is derived from an EMBL/GenBank/DDBJ whole genome shotgun (WGS) entry which is preliminary data.</text>
</comment>
<evidence type="ECO:0000256" key="8">
    <source>
        <dbReference type="ARBA" id="ARBA00022741"/>
    </source>
</evidence>
<feature type="transmembrane region" description="Helical" evidence="14">
    <location>
        <begin position="12"/>
        <end position="34"/>
    </location>
</feature>
<dbReference type="SUPFAM" id="SSF55874">
    <property type="entry name" value="ATPase domain of HSP90 chaperone/DNA topoisomerase II/histidine kinase"/>
    <property type="match status" value="1"/>
</dbReference>
<dbReference type="EC" id="2.7.13.3" evidence="3"/>
<dbReference type="CDD" id="cd00082">
    <property type="entry name" value="HisKA"/>
    <property type="match status" value="1"/>
</dbReference>
<dbReference type="GO" id="GO:0000155">
    <property type="term" value="F:phosphorelay sensor kinase activity"/>
    <property type="evidence" value="ECO:0007669"/>
    <property type="project" value="InterPro"/>
</dbReference>
<dbReference type="PROSITE" id="PS50885">
    <property type="entry name" value="HAMP"/>
    <property type="match status" value="1"/>
</dbReference>
<dbReference type="CDD" id="cd06225">
    <property type="entry name" value="HAMP"/>
    <property type="match status" value="1"/>
</dbReference>
<dbReference type="SMART" id="SM00304">
    <property type="entry name" value="HAMP"/>
    <property type="match status" value="1"/>
</dbReference>
<dbReference type="RefSeq" id="WP_126139817.1">
    <property type="nucleotide sequence ID" value="NZ_RXHU01000012.1"/>
</dbReference>
<dbReference type="SUPFAM" id="SSF47384">
    <property type="entry name" value="Homodimeric domain of signal transducing histidine kinase"/>
    <property type="match status" value="1"/>
</dbReference>
<dbReference type="Pfam" id="PF02518">
    <property type="entry name" value="HATPase_c"/>
    <property type="match status" value="1"/>
</dbReference>
<accession>A0A430JJB1</accession>
<evidence type="ECO:0000259" key="15">
    <source>
        <dbReference type="PROSITE" id="PS50109"/>
    </source>
</evidence>
<feature type="domain" description="Histidine kinase" evidence="15">
    <location>
        <begin position="270"/>
        <end position="490"/>
    </location>
</feature>
<dbReference type="SMART" id="SM00387">
    <property type="entry name" value="HATPase_c"/>
    <property type="match status" value="1"/>
</dbReference>
<dbReference type="InterPro" id="IPR003661">
    <property type="entry name" value="HisK_dim/P_dom"/>
</dbReference>
<evidence type="ECO:0000256" key="13">
    <source>
        <dbReference type="ARBA" id="ARBA00023136"/>
    </source>
</evidence>
<dbReference type="Pfam" id="PF00512">
    <property type="entry name" value="HisKA"/>
    <property type="match status" value="1"/>
</dbReference>
<dbReference type="Gene3D" id="3.30.565.10">
    <property type="entry name" value="Histidine kinase-like ATPase, C-terminal domain"/>
    <property type="match status" value="1"/>
</dbReference>
<comment type="catalytic activity">
    <reaction evidence="1">
        <text>ATP + protein L-histidine = ADP + protein N-phospho-L-histidine.</text>
        <dbReference type="EC" id="2.7.13.3"/>
    </reaction>
</comment>
<dbReference type="SUPFAM" id="SSF158472">
    <property type="entry name" value="HAMP domain-like"/>
    <property type="match status" value="1"/>
</dbReference>
<dbReference type="PANTHER" id="PTHR45528">
    <property type="entry name" value="SENSOR HISTIDINE KINASE CPXA"/>
    <property type="match status" value="1"/>
</dbReference>
<dbReference type="PRINTS" id="PR00344">
    <property type="entry name" value="BCTRLSENSOR"/>
</dbReference>
<evidence type="ECO:0000256" key="9">
    <source>
        <dbReference type="ARBA" id="ARBA00022777"/>
    </source>
</evidence>
<dbReference type="InterPro" id="IPR050398">
    <property type="entry name" value="HssS/ArlS-like"/>
</dbReference>
<protein>
    <recommendedName>
        <fullName evidence="3">histidine kinase</fullName>
        <ecNumber evidence="3">2.7.13.3</ecNumber>
    </recommendedName>
</protein>